<evidence type="ECO:0000313" key="2">
    <source>
        <dbReference type="WBParaSite" id="jg23288"/>
    </source>
</evidence>
<keyword evidence="1" id="KW-1185">Reference proteome</keyword>
<reference evidence="2" key="1">
    <citation type="submission" date="2022-11" db="UniProtKB">
        <authorList>
            <consortium name="WormBaseParasite"/>
        </authorList>
    </citation>
    <scope>IDENTIFICATION</scope>
</reference>
<dbReference type="Gene3D" id="2.60.40.3330">
    <property type="match status" value="1"/>
</dbReference>
<sequence>MVEDESGVFMVEGCASDQDWIPGVRNRPEFYIKVLHYCNSDVGEHKTVLPIFRVYTPATYDYHIEHPIELD</sequence>
<dbReference type="AlphaFoldDB" id="A0A915DT99"/>
<protein>
    <submittedName>
        <fullName evidence="2">Transthyretin-like family protein</fullName>
    </submittedName>
</protein>
<evidence type="ECO:0000313" key="1">
    <source>
        <dbReference type="Proteomes" id="UP000887574"/>
    </source>
</evidence>
<dbReference type="InterPro" id="IPR038479">
    <property type="entry name" value="Transthyretin-like_sf"/>
</dbReference>
<proteinExistence type="predicted"/>
<name>A0A915DT99_9BILA</name>
<dbReference type="WBParaSite" id="jg23288">
    <property type="protein sequence ID" value="jg23288"/>
    <property type="gene ID" value="jg23288"/>
</dbReference>
<organism evidence="1 2">
    <name type="scientific">Ditylenchus dipsaci</name>
    <dbReference type="NCBI Taxonomy" id="166011"/>
    <lineage>
        <taxon>Eukaryota</taxon>
        <taxon>Metazoa</taxon>
        <taxon>Ecdysozoa</taxon>
        <taxon>Nematoda</taxon>
        <taxon>Chromadorea</taxon>
        <taxon>Rhabditida</taxon>
        <taxon>Tylenchina</taxon>
        <taxon>Tylenchomorpha</taxon>
        <taxon>Sphaerularioidea</taxon>
        <taxon>Anguinidae</taxon>
        <taxon>Anguininae</taxon>
        <taxon>Ditylenchus</taxon>
    </lineage>
</organism>
<accession>A0A915DT99</accession>
<dbReference type="Proteomes" id="UP000887574">
    <property type="component" value="Unplaced"/>
</dbReference>